<evidence type="ECO:0000313" key="10">
    <source>
        <dbReference type="EMBL" id="APW64747.1"/>
    </source>
</evidence>
<dbReference type="Pfam" id="PF12821">
    <property type="entry name" value="ThrE_2"/>
    <property type="match status" value="1"/>
</dbReference>
<feature type="transmembrane region" description="Helical" evidence="8">
    <location>
        <begin position="128"/>
        <end position="149"/>
    </location>
</feature>
<evidence type="ECO:0000313" key="11">
    <source>
        <dbReference type="Proteomes" id="UP000186074"/>
    </source>
</evidence>
<evidence type="ECO:0000256" key="3">
    <source>
        <dbReference type="ARBA" id="ARBA00022519"/>
    </source>
</evidence>
<keyword evidence="3" id="KW-0997">Cell inner membrane</keyword>
<dbReference type="PANTHER" id="PTHR34390:SF1">
    <property type="entry name" value="SUCCINATE TRANSPORTER SUBUNIT YJJB-RELATED"/>
    <property type="match status" value="1"/>
</dbReference>
<keyword evidence="4 8" id="KW-0812">Transmembrane</keyword>
<feature type="transmembrane region" description="Helical" evidence="8">
    <location>
        <begin position="85"/>
        <end position="108"/>
    </location>
</feature>
<sequence>MITIILNILLKSIFASIASTGFAMLFNVPKATLKFCALGGAITYVIRNISMQLGLSIEFSTFIAATCIGIITLKWSKKFLVPRPVYSVASIIPMIPGTFAFTAMISLVDMNTHGVSPELIKIFIENALKALSILGAITFGLALTSLYYMRLNRPVV</sequence>
<dbReference type="EMBL" id="CP019070">
    <property type="protein sequence ID" value="APW64747.1"/>
    <property type="molecule type" value="Genomic_DNA"/>
</dbReference>
<evidence type="ECO:0000256" key="5">
    <source>
        <dbReference type="ARBA" id="ARBA00022989"/>
    </source>
</evidence>
<gene>
    <name evidence="10" type="ORF">LPB137_02250</name>
</gene>
<organism evidence="10 11">
    <name type="scientific">Poseidonibacter parvus</name>
    <dbReference type="NCBI Taxonomy" id="1850254"/>
    <lineage>
        <taxon>Bacteria</taxon>
        <taxon>Pseudomonadati</taxon>
        <taxon>Campylobacterota</taxon>
        <taxon>Epsilonproteobacteria</taxon>
        <taxon>Campylobacterales</taxon>
        <taxon>Arcobacteraceae</taxon>
        <taxon>Poseidonibacter</taxon>
    </lineage>
</organism>
<evidence type="ECO:0000256" key="2">
    <source>
        <dbReference type="ARBA" id="ARBA00022475"/>
    </source>
</evidence>
<name>A0A1P8KJM2_9BACT</name>
<dbReference type="GO" id="GO:0005886">
    <property type="term" value="C:plasma membrane"/>
    <property type="evidence" value="ECO:0007669"/>
    <property type="project" value="UniProtKB-SubCell"/>
</dbReference>
<reference evidence="10 11" key="1">
    <citation type="submission" date="2017-01" db="EMBL/GenBank/DDBJ databases">
        <title>Genome sequencing of Arcobacter sp. LPB0137.</title>
        <authorList>
            <person name="Lee G.-W."/>
            <person name="Yi H."/>
        </authorList>
    </citation>
    <scope>NUCLEOTIDE SEQUENCE [LARGE SCALE GENOMIC DNA]</scope>
    <source>
        <strain evidence="10 11">LPB0137</strain>
    </source>
</reference>
<evidence type="ECO:0000256" key="7">
    <source>
        <dbReference type="ARBA" id="ARBA00034125"/>
    </source>
</evidence>
<evidence type="ECO:0000259" key="9">
    <source>
        <dbReference type="Pfam" id="PF12821"/>
    </source>
</evidence>
<dbReference type="PANTHER" id="PTHR34390">
    <property type="entry name" value="UPF0442 PROTEIN YJJB-RELATED"/>
    <property type="match status" value="1"/>
</dbReference>
<keyword evidence="2" id="KW-1003">Cell membrane</keyword>
<dbReference type="OrthoDB" id="9810047at2"/>
<comment type="subcellular location">
    <subcellularLocation>
        <location evidence="1">Cell membrane</location>
        <topology evidence="1">Multi-pass membrane protein</topology>
    </subcellularLocation>
</comment>
<feature type="transmembrane region" description="Helical" evidence="8">
    <location>
        <begin position="12"/>
        <end position="29"/>
    </location>
</feature>
<comment type="similarity">
    <text evidence="7">Belongs to the ThrE exporter (TC 2.A.79) family.</text>
</comment>
<evidence type="ECO:0000256" key="4">
    <source>
        <dbReference type="ARBA" id="ARBA00022692"/>
    </source>
</evidence>
<accession>A0A1P8KJM2</accession>
<dbReference type="KEGG" id="alp:LPB137_02250"/>
<dbReference type="STRING" id="1850254.LPB137_02250"/>
<dbReference type="AlphaFoldDB" id="A0A1P8KJM2"/>
<keyword evidence="5 8" id="KW-1133">Transmembrane helix</keyword>
<dbReference type="RefSeq" id="WP_076083826.1">
    <property type="nucleotide sequence ID" value="NZ_CP019070.1"/>
</dbReference>
<dbReference type="GO" id="GO:0015744">
    <property type="term" value="P:succinate transport"/>
    <property type="evidence" value="ECO:0007669"/>
    <property type="project" value="TreeGrafter"/>
</dbReference>
<keyword evidence="11" id="KW-1185">Reference proteome</keyword>
<evidence type="ECO:0000256" key="1">
    <source>
        <dbReference type="ARBA" id="ARBA00004651"/>
    </source>
</evidence>
<dbReference type="Proteomes" id="UP000186074">
    <property type="component" value="Chromosome"/>
</dbReference>
<feature type="transmembrane region" description="Helical" evidence="8">
    <location>
        <begin position="49"/>
        <end position="73"/>
    </location>
</feature>
<proteinExistence type="inferred from homology"/>
<keyword evidence="6 8" id="KW-0472">Membrane</keyword>
<evidence type="ECO:0000256" key="6">
    <source>
        <dbReference type="ARBA" id="ARBA00023136"/>
    </source>
</evidence>
<dbReference type="InterPro" id="IPR050539">
    <property type="entry name" value="ThrE_Dicarb/AminoAcid_Exp"/>
</dbReference>
<dbReference type="InterPro" id="IPR024528">
    <property type="entry name" value="ThrE_2"/>
</dbReference>
<protein>
    <recommendedName>
        <fullName evidence="9">Threonine/Serine exporter ThrE domain-containing protein</fullName>
    </recommendedName>
</protein>
<feature type="domain" description="Threonine/Serine exporter ThrE" evidence="9">
    <location>
        <begin position="12"/>
        <end position="146"/>
    </location>
</feature>
<evidence type="ECO:0000256" key="8">
    <source>
        <dbReference type="SAM" id="Phobius"/>
    </source>
</evidence>